<name>A0A9D4R4S0_DREPO</name>
<evidence type="ECO:0000313" key="2">
    <source>
        <dbReference type="EMBL" id="KAH3854203.1"/>
    </source>
</evidence>
<feature type="region of interest" description="Disordered" evidence="1">
    <location>
        <begin position="85"/>
        <end position="127"/>
    </location>
</feature>
<keyword evidence="3" id="KW-1185">Reference proteome</keyword>
<comment type="caution">
    <text evidence="2">The sequence shown here is derived from an EMBL/GenBank/DDBJ whole genome shotgun (WGS) entry which is preliminary data.</text>
</comment>
<accession>A0A9D4R4S0</accession>
<dbReference type="AlphaFoldDB" id="A0A9D4R4S0"/>
<dbReference type="EMBL" id="JAIWYP010000003">
    <property type="protein sequence ID" value="KAH3854203.1"/>
    <property type="molecule type" value="Genomic_DNA"/>
</dbReference>
<feature type="compositionally biased region" description="Basic and acidic residues" evidence="1">
    <location>
        <begin position="142"/>
        <end position="170"/>
    </location>
</feature>
<proteinExistence type="predicted"/>
<gene>
    <name evidence="2" type="ORF">DPMN_096742</name>
</gene>
<feature type="compositionally biased region" description="Polar residues" evidence="1">
    <location>
        <begin position="98"/>
        <end position="115"/>
    </location>
</feature>
<feature type="region of interest" description="Disordered" evidence="1">
    <location>
        <begin position="142"/>
        <end position="194"/>
    </location>
</feature>
<reference evidence="2" key="1">
    <citation type="journal article" date="2019" name="bioRxiv">
        <title>The Genome of the Zebra Mussel, Dreissena polymorpha: A Resource for Invasive Species Research.</title>
        <authorList>
            <person name="McCartney M.A."/>
            <person name="Auch B."/>
            <person name="Kono T."/>
            <person name="Mallez S."/>
            <person name="Zhang Y."/>
            <person name="Obille A."/>
            <person name="Becker A."/>
            <person name="Abrahante J.E."/>
            <person name="Garbe J."/>
            <person name="Badalamenti J.P."/>
            <person name="Herman A."/>
            <person name="Mangelson H."/>
            <person name="Liachko I."/>
            <person name="Sullivan S."/>
            <person name="Sone E.D."/>
            <person name="Koren S."/>
            <person name="Silverstein K.A.T."/>
            <person name="Beckman K.B."/>
            <person name="Gohl D.M."/>
        </authorList>
    </citation>
    <scope>NUCLEOTIDE SEQUENCE</scope>
    <source>
        <strain evidence="2">Duluth1</strain>
        <tissue evidence="2">Whole animal</tissue>
    </source>
</reference>
<feature type="region of interest" description="Disordered" evidence="1">
    <location>
        <begin position="1"/>
        <end position="42"/>
    </location>
</feature>
<protein>
    <submittedName>
        <fullName evidence="2">Uncharacterized protein</fullName>
    </submittedName>
</protein>
<evidence type="ECO:0000313" key="3">
    <source>
        <dbReference type="Proteomes" id="UP000828390"/>
    </source>
</evidence>
<organism evidence="2 3">
    <name type="scientific">Dreissena polymorpha</name>
    <name type="common">Zebra mussel</name>
    <name type="synonym">Mytilus polymorpha</name>
    <dbReference type="NCBI Taxonomy" id="45954"/>
    <lineage>
        <taxon>Eukaryota</taxon>
        <taxon>Metazoa</taxon>
        <taxon>Spiralia</taxon>
        <taxon>Lophotrochozoa</taxon>
        <taxon>Mollusca</taxon>
        <taxon>Bivalvia</taxon>
        <taxon>Autobranchia</taxon>
        <taxon>Heteroconchia</taxon>
        <taxon>Euheterodonta</taxon>
        <taxon>Imparidentia</taxon>
        <taxon>Neoheterodontei</taxon>
        <taxon>Myida</taxon>
        <taxon>Dreissenoidea</taxon>
        <taxon>Dreissenidae</taxon>
        <taxon>Dreissena</taxon>
    </lineage>
</organism>
<feature type="compositionally biased region" description="Basic and acidic residues" evidence="1">
    <location>
        <begin position="27"/>
        <end position="41"/>
    </location>
</feature>
<sequence>MSYSHLLSNQDELTPPATPESTQPATAKRDRPSTTKSESKLYLETPEDFVNSVKHHAKQLRADFHIKLNSVKTVRKITYSAKPYRTYKKRSDQKTTTDEQPQLQPVTYPISTQETDSNKPEGPNQLDEQTSITFISPFHPHLTEERQDPLPEQRHDKAHFPNNATRKDGQIQHSNKQRRTCSPKPDSNHHPTAIFTDDPRIHLRQTTNFLFFRENIILD</sequence>
<feature type="compositionally biased region" description="Polar residues" evidence="1">
    <location>
        <begin position="1"/>
        <end position="12"/>
    </location>
</feature>
<evidence type="ECO:0000256" key="1">
    <source>
        <dbReference type="SAM" id="MobiDB-lite"/>
    </source>
</evidence>
<reference evidence="2" key="2">
    <citation type="submission" date="2020-11" db="EMBL/GenBank/DDBJ databases">
        <authorList>
            <person name="McCartney M.A."/>
            <person name="Auch B."/>
            <person name="Kono T."/>
            <person name="Mallez S."/>
            <person name="Becker A."/>
            <person name="Gohl D.M."/>
            <person name="Silverstein K.A.T."/>
            <person name="Koren S."/>
            <person name="Bechman K.B."/>
            <person name="Herman A."/>
            <person name="Abrahante J.E."/>
            <person name="Garbe J."/>
        </authorList>
    </citation>
    <scope>NUCLEOTIDE SEQUENCE</scope>
    <source>
        <strain evidence="2">Duluth1</strain>
        <tissue evidence="2">Whole animal</tissue>
    </source>
</reference>
<dbReference type="Proteomes" id="UP000828390">
    <property type="component" value="Unassembled WGS sequence"/>
</dbReference>